<feature type="transmembrane region" description="Helical" evidence="1">
    <location>
        <begin position="63"/>
        <end position="84"/>
    </location>
</feature>
<keyword evidence="1" id="KW-0812">Transmembrane</keyword>
<dbReference type="RefSeq" id="WP_014737625.1">
    <property type="nucleotide sequence ID" value="NC_017954.1"/>
</dbReference>
<accession>I3TF37</accession>
<proteinExistence type="predicted"/>
<evidence type="ECO:0000313" key="2">
    <source>
        <dbReference type="EMBL" id="AFK51375.1"/>
    </source>
</evidence>
<feature type="transmembrane region" description="Helical" evidence="1">
    <location>
        <begin position="29"/>
        <end position="51"/>
    </location>
</feature>
<dbReference type="InParanoid" id="I3TF37"/>
<feature type="transmembrane region" description="Helical" evidence="1">
    <location>
        <begin position="138"/>
        <end position="160"/>
    </location>
</feature>
<dbReference type="GeneID" id="13013269"/>
<dbReference type="HOGENOM" id="CLU_089225_3_0_2"/>
<keyword evidence="1" id="KW-0472">Membrane</keyword>
<feature type="transmembrane region" description="Helical" evidence="1">
    <location>
        <begin position="167"/>
        <end position="189"/>
    </location>
</feature>
<dbReference type="STRING" id="1184251.TCELL_0952"/>
<dbReference type="OrthoDB" id="18473at2157"/>
<dbReference type="KEGG" id="thg:TCELL_0952"/>
<dbReference type="InterPro" id="IPR017195">
    <property type="entry name" value="ABC_thiamin-permease_prd"/>
</dbReference>
<dbReference type="eggNOG" id="arCOG07486">
    <property type="taxonomic scope" value="Archaea"/>
</dbReference>
<sequence>MLLELVSLLIVVLTALALYFAAKKTRYTAIDYTVLGLVGVVFGVVFVPWWTAYYVVKAVGGPVVARLLTYGLWFMAAPMAAVLIRKPLSAFLGETIAALIESLIPTAGGLTNLVYGFAQGLASEVAYAAGAYRSYGLVASSLAGGLAAFPAVALDAVLFGDIYPWHYMVWIVLGAFVSGLMYGAIAYLVGRVVRP</sequence>
<dbReference type="EMBL" id="CP003531">
    <property type="protein sequence ID" value="AFK51375.1"/>
    <property type="molecule type" value="Genomic_DNA"/>
</dbReference>
<protein>
    <submittedName>
        <fullName evidence="2">ABC transporter subunit</fullName>
    </submittedName>
</protein>
<gene>
    <name evidence="2" type="ordered locus">TCELL_0952</name>
</gene>
<dbReference type="Pfam" id="PF09819">
    <property type="entry name" value="ABC_cobalt"/>
    <property type="match status" value="1"/>
</dbReference>
<dbReference type="Proteomes" id="UP000005270">
    <property type="component" value="Chromosome"/>
</dbReference>
<dbReference type="AlphaFoldDB" id="I3TF37"/>
<feature type="transmembrane region" description="Helical" evidence="1">
    <location>
        <begin position="96"/>
        <end position="118"/>
    </location>
</feature>
<keyword evidence="1" id="KW-1133">Transmembrane helix</keyword>
<organism evidence="2 3">
    <name type="scientific">Thermogladius calderae (strain DSM 22663 / VKM B-2946 / 1633)</name>
    <dbReference type="NCBI Taxonomy" id="1184251"/>
    <lineage>
        <taxon>Archaea</taxon>
        <taxon>Thermoproteota</taxon>
        <taxon>Thermoprotei</taxon>
        <taxon>Desulfurococcales</taxon>
        <taxon>Desulfurococcaceae</taxon>
        <taxon>Thermogladius</taxon>
    </lineage>
</organism>
<reference evidence="2 3" key="1">
    <citation type="journal article" date="2012" name="J. Bacteriol.">
        <title>Complete genome sequence of the hyperthermophilic cellulolytic Crenarchaeon 'Thermogladius cellulolyticus' 1633.</title>
        <authorList>
            <person name="Mardanov A.V."/>
            <person name="Kochetkova T.V."/>
            <person name="Beletsky A.V."/>
            <person name="Bonch-Osmolovskaya E.A."/>
            <person name="Ravin N.V."/>
            <person name="Skryabin K.G."/>
        </authorList>
    </citation>
    <scope>NUCLEOTIDE SEQUENCE [LARGE SCALE GENOMIC DNA]</scope>
    <source>
        <strain evidence="3">DSM 22663 / VKM B-2946 / 1633</strain>
    </source>
</reference>
<name>I3TF37_THEC1</name>
<evidence type="ECO:0000256" key="1">
    <source>
        <dbReference type="SAM" id="Phobius"/>
    </source>
</evidence>
<evidence type="ECO:0000313" key="3">
    <source>
        <dbReference type="Proteomes" id="UP000005270"/>
    </source>
</evidence>
<keyword evidence="3" id="KW-1185">Reference proteome</keyword>
<feature type="transmembrane region" description="Helical" evidence="1">
    <location>
        <begin position="6"/>
        <end position="22"/>
    </location>
</feature>